<accession>A0A9W8GAS6</accession>
<sequence length="193" mass="21527">MVVVAAEPRKLKILFFVTAPNTLSPYDIDGMDNMARAAAAKSGKTISREFKGWYALKSASPEVVFGLEESIVFLKTVLAEQGGLMAAVMCSLLEHRYVGLGDDCMHPPLRFAVLASGYKLKDSRWTYVYKRPICTPSLHIYGVLDCMVGISRSMELRDSFVQPSDHCYVGAHYVPKTQEVLDSLCEFVEQFTK</sequence>
<evidence type="ECO:0000256" key="1">
    <source>
        <dbReference type="ARBA" id="ARBA00022801"/>
    </source>
</evidence>
<dbReference type="InterPro" id="IPR029058">
    <property type="entry name" value="AB_hydrolase_fold"/>
</dbReference>
<evidence type="ECO:0000259" key="2">
    <source>
        <dbReference type="Pfam" id="PF03959"/>
    </source>
</evidence>
<proteinExistence type="predicted"/>
<name>A0A9W8GAS6_9FUNG</name>
<evidence type="ECO:0000313" key="3">
    <source>
        <dbReference type="EMBL" id="KAJ2684272.1"/>
    </source>
</evidence>
<dbReference type="GO" id="GO:0016787">
    <property type="term" value="F:hydrolase activity"/>
    <property type="evidence" value="ECO:0007669"/>
    <property type="project" value="UniProtKB-KW"/>
</dbReference>
<dbReference type="Proteomes" id="UP001151516">
    <property type="component" value="Unassembled WGS sequence"/>
</dbReference>
<dbReference type="Gene3D" id="3.40.50.1820">
    <property type="entry name" value="alpha/beta hydrolase"/>
    <property type="match status" value="1"/>
</dbReference>
<dbReference type="GO" id="GO:0005737">
    <property type="term" value="C:cytoplasm"/>
    <property type="evidence" value="ECO:0007669"/>
    <property type="project" value="TreeGrafter"/>
</dbReference>
<organism evidence="3 4">
    <name type="scientific">Coemansia spiralis</name>
    <dbReference type="NCBI Taxonomy" id="417178"/>
    <lineage>
        <taxon>Eukaryota</taxon>
        <taxon>Fungi</taxon>
        <taxon>Fungi incertae sedis</taxon>
        <taxon>Zoopagomycota</taxon>
        <taxon>Kickxellomycotina</taxon>
        <taxon>Kickxellomycetes</taxon>
        <taxon>Kickxellales</taxon>
        <taxon>Kickxellaceae</taxon>
        <taxon>Coemansia</taxon>
    </lineage>
</organism>
<dbReference type="InterPro" id="IPR005645">
    <property type="entry name" value="FSH-like_dom"/>
</dbReference>
<gene>
    <name evidence="3" type="ORF">IWW39_005010</name>
</gene>
<dbReference type="Pfam" id="PF03959">
    <property type="entry name" value="FSH1"/>
    <property type="match status" value="1"/>
</dbReference>
<protein>
    <recommendedName>
        <fullName evidence="2">Serine hydrolase domain-containing protein</fullName>
    </recommendedName>
</protein>
<dbReference type="InterPro" id="IPR050593">
    <property type="entry name" value="LovG"/>
</dbReference>
<dbReference type="EMBL" id="JANBTX010000222">
    <property type="protein sequence ID" value="KAJ2684272.1"/>
    <property type="molecule type" value="Genomic_DNA"/>
</dbReference>
<dbReference type="PANTHER" id="PTHR48070:SF6">
    <property type="entry name" value="ESTERASE OVCA2"/>
    <property type="match status" value="1"/>
</dbReference>
<dbReference type="PANTHER" id="PTHR48070">
    <property type="entry name" value="ESTERASE OVCA2"/>
    <property type="match status" value="1"/>
</dbReference>
<keyword evidence="4" id="KW-1185">Reference proteome</keyword>
<keyword evidence="1" id="KW-0378">Hydrolase</keyword>
<comment type="caution">
    <text evidence="3">The sequence shown here is derived from an EMBL/GenBank/DDBJ whole genome shotgun (WGS) entry which is preliminary data.</text>
</comment>
<reference evidence="3" key="1">
    <citation type="submission" date="2022-07" db="EMBL/GenBank/DDBJ databases">
        <title>Phylogenomic reconstructions and comparative analyses of Kickxellomycotina fungi.</title>
        <authorList>
            <person name="Reynolds N.K."/>
            <person name="Stajich J.E."/>
            <person name="Barry K."/>
            <person name="Grigoriev I.V."/>
            <person name="Crous P."/>
            <person name="Smith M.E."/>
        </authorList>
    </citation>
    <scope>NUCLEOTIDE SEQUENCE</scope>
    <source>
        <strain evidence="3">CBS 109367</strain>
    </source>
</reference>
<dbReference type="AlphaFoldDB" id="A0A9W8GAS6"/>
<evidence type="ECO:0000313" key="4">
    <source>
        <dbReference type="Proteomes" id="UP001151516"/>
    </source>
</evidence>
<dbReference type="OrthoDB" id="414698at2759"/>
<feature type="domain" description="Serine hydrolase" evidence="2">
    <location>
        <begin position="14"/>
        <end position="182"/>
    </location>
</feature>
<dbReference type="GO" id="GO:0005634">
    <property type="term" value="C:nucleus"/>
    <property type="evidence" value="ECO:0007669"/>
    <property type="project" value="TreeGrafter"/>
</dbReference>